<reference evidence="3 4" key="1">
    <citation type="submission" date="2024-05" db="EMBL/GenBank/DDBJ databases">
        <authorList>
            <person name="Kim H.-Y."/>
            <person name="Kim E."/>
            <person name="Cai Y."/>
            <person name="Yang S.-M."/>
            <person name="Lee W."/>
        </authorList>
    </citation>
    <scope>NUCLEOTIDE SEQUENCE [LARGE SCALE GENOMIC DNA]</scope>
    <source>
        <strain evidence="3 4">FBL11</strain>
    </source>
</reference>
<sequence>MKLTKLATIGTLAVSIAGLSACNNMMPAKEATMPAKQAQQAQQATTQSEAVAAMNVVQVAQSSPEFSTLVEAVQAAGIAGPLSNPDANLTILAPTNAAFAEALQETGMTKEQLFANKPALTKILGYHVINGPAPVYAKDVQPGNVMMLSKDTLMITPEGKLMDESGRTANILQTDIAASNGVVHVIDKVLLPQ</sequence>
<feature type="chain" id="PRO_5046749188" evidence="1">
    <location>
        <begin position="22"/>
        <end position="193"/>
    </location>
</feature>
<dbReference type="SUPFAM" id="SSF82153">
    <property type="entry name" value="FAS1 domain"/>
    <property type="match status" value="1"/>
</dbReference>
<evidence type="ECO:0000313" key="3">
    <source>
        <dbReference type="EMBL" id="MEN2752352.1"/>
    </source>
</evidence>
<dbReference type="EMBL" id="JBDGHN010000007">
    <property type="protein sequence ID" value="MEN2752352.1"/>
    <property type="molecule type" value="Genomic_DNA"/>
</dbReference>
<dbReference type="SMART" id="SM00554">
    <property type="entry name" value="FAS1"/>
    <property type="match status" value="1"/>
</dbReference>
<dbReference type="PROSITE" id="PS51257">
    <property type="entry name" value="PROKAR_LIPOPROTEIN"/>
    <property type="match status" value="1"/>
</dbReference>
<dbReference type="PANTHER" id="PTHR10900:SF77">
    <property type="entry name" value="FI19380P1"/>
    <property type="match status" value="1"/>
</dbReference>
<keyword evidence="4" id="KW-1185">Reference proteome</keyword>
<dbReference type="Proteomes" id="UP001461960">
    <property type="component" value="Unassembled WGS sequence"/>
</dbReference>
<dbReference type="InterPro" id="IPR000782">
    <property type="entry name" value="FAS1_domain"/>
</dbReference>
<gene>
    <name evidence="3" type="ORF">AAIR29_12005</name>
</gene>
<dbReference type="PROSITE" id="PS50213">
    <property type="entry name" value="FAS1"/>
    <property type="match status" value="1"/>
</dbReference>
<name>A0ABU9XAB7_9GAMM</name>
<evidence type="ECO:0000313" key="4">
    <source>
        <dbReference type="Proteomes" id="UP001461960"/>
    </source>
</evidence>
<feature type="signal peptide" evidence="1">
    <location>
        <begin position="1"/>
        <end position="21"/>
    </location>
</feature>
<proteinExistence type="predicted"/>
<evidence type="ECO:0000259" key="2">
    <source>
        <dbReference type="PROSITE" id="PS50213"/>
    </source>
</evidence>
<keyword evidence="1" id="KW-0732">Signal</keyword>
<dbReference type="Pfam" id="PF02469">
    <property type="entry name" value="Fasciclin"/>
    <property type="match status" value="1"/>
</dbReference>
<accession>A0ABU9XAB7</accession>
<dbReference type="InterPro" id="IPR050904">
    <property type="entry name" value="Adhesion/Biosynth-related"/>
</dbReference>
<evidence type="ECO:0000256" key="1">
    <source>
        <dbReference type="SAM" id="SignalP"/>
    </source>
</evidence>
<comment type="caution">
    <text evidence="3">The sequence shown here is derived from an EMBL/GenBank/DDBJ whole genome shotgun (WGS) entry which is preliminary data.</text>
</comment>
<dbReference type="PANTHER" id="PTHR10900">
    <property type="entry name" value="PERIOSTIN-RELATED"/>
    <property type="match status" value="1"/>
</dbReference>
<protein>
    <submittedName>
        <fullName evidence="3">Fasciclin domain-containing protein</fullName>
    </submittedName>
</protein>
<organism evidence="3 4">
    <name type="scientific">Psychrobacter saeujeotis</name>
    <dbReference type="NCBI Taxonomy" id="3143436"/>
    <lineage>
        <taxon>Bacteria</taxon>
        <taxon>Pseudomonadati</taxon>
        <taxon>Pseudomonadota</taxon>
        <taxon>Gammaproteobacteria</taxon>
        <taxon>Moraxellales</taxon>
        <taxon>Moraxellaceae</taxon>
        <taxon>Psychrobacter</taxon>
    </lineage>
</organism>
<feature type="domain" description="FAS1" evidence="2">
    <location>
        <begin position="53"/>
        <end position="190"/>
    </location>
</feature>
<dbReference type="Gene3D" id="2.30.180.10">
    <property type="entry name" value="FAS1 domain"/>
    <property type="match status" value="1"/>
</dbReference>
<dbReference type="RefSeq" id="WP_299221586.1">
    <property type="nucleotide sequence ID" value="NZ_JBDGHN010000007.1"/>
</dbReference>
<dbReference type="InterPro" id="IPR036378">
    <property type="entry name" value="FAS1_dom_sf"/>
</dbReference>